<evidence type="ECO:0008006" key="4">
    <source>
        <dbReference type="Google" id="ProtNLM"/>
    </source>
</evidence>
<evidence type="ECO:0000313" key="3">
    <source>
        <dbReference type="Proteomes" id="UP000276834"/>
    </source>
</evidence>
<reference evidence="2 3" key="1">
    <citation type="journal article" date="2018" name="Proc. R. Soc. B">
        <title>A non-coding region near Follistatin controls head colour polymorphism in the Gouldian finch.</title>
        <authorList>
            <person name="Toomey M.B."/>
            <person name="Marques C.I."/>
            <person name="Andrade P."/>
            <person name="Araujo P.M."/>
            <person name="Sabatino S."/>
            <person name="Gazda M.A."/>
            <person name="Afonso S."/>
            <person name="Lopes R.J."/>
            <person name="Corbo J.C."/>
            <person name="Carneiro M."/>
        </authorList>
    </citation>
    <scope>NUCLEOTIDE SEQUENCE [LARGE SCALE GENOMIC DNA]</scope>
    <source>
        <strain evidence="2">Red01</strain>
        <tissue evidence="2">Muscle</tissue>
    </source>
</reference>
<feature type="non-terminal residue" evidence="2">
    <location>
        <position position="111"/>
    </location>
</feature>
<protein>
    <recommendedName>
        <fullName evidence="4">RNase H type-1 domain-containing protein</fullName>
    </recommendedName>
</protein>
<keyword evidence="3" id="KW-1185">Reference proteome</keyword>
<name>A0A3L8Q7D1_CHLGU</name>
<feature type="region of interest" description="Disordered" evidence="1">
    <location>
        <begin position="1"/>
        <end position="65"/>
    </location>
</feature>
<accession>A0A3L8Q7D1</accession>
<evidence type="ECO:0000313" key="2">
    <source>
        <dbReference type="EMBL" id="RLV63206.1"/>
    </source>
</evidence>
<dbReference type="EMBL" id="QUSF01003502">
    <property type="protein sequence ID" value="RLV63206.1"/>
    <property type="molecule type" value="Genomic_DNA"/>
</dbReference>
<feature type="compositionally biased region" description="Basic and acidic residues" evidence="1">
    <location>
        <begin position="10"/>
        <end position="23"/>
    </location>
</feature>
<evidence type="ECO:0000256" key="1">
    <source>
        <dbReference type="SAM" id="MobiDB-lite"/>
    </source>
</evidence>
<proteinExistence type="predicted"/>
<organism evidence="2 3">
    <name type="scientific">Chloebia gouldiae</name>
    <name type="common">Gouldian finch</name>
    <name type="synonym">Erythrura gouldiae</name>
    <dbReference type="NCBI Taxonomy" id="44316"/>
    <lineage>
        <taxon>Eukaryota</taxon>
        <taxon>Metazoa</taxon>
        <taxon>Chordata</taxon>
        <taxon>Craniata</taxon>
        <taxon>Vertebrata</taxon>
        <taxon>Euteleostomi</taxon>
        <taxon>Archelosauria</taxon>
        <taxon>Archosauria</taxon>
        <taxon>Dinosauria</taxon>
        <taxon>Saurischia</taxon>
        <taxon>Theropoda</taxon>
        <taxon>Coelurosauria</taxon>
        <taxon>Aves</taxon>
        <taxon>Neognathae</taxon>
        <taxon>Neoaves</taxon>
        <taxon>Telluraves</taxon>
        <taxon>Australaves</taxon>
        <taxon>Passeriformes</taxon>
        <taxon>Passeroidea</taxon>
        <taxon>Passeridae</taxon>
        <taxon>Chloebia</taxon>
    </lineage>
</organism>
<dbReference type="AlphaFoldDB" id="A0A3L8Q7D1"/>
<comment type="caution">
    <text evidence="2">The sequence shown here is derived from an EMBL/GenBank/DDBJ whole genome shotgun (WGS) entry which is preliminary data.</text>
</comment>
<dbReference type="OrthoDB" id="9215148at2759"/>
<gene>
    <name evidence="2" type="ORF">DV515_00018506</name>
</gene>
<dbReference type="Proteomes" id="UP000276834">
    <property type="component" value="Unassembled WGS sequence"/>
</dbReference>
<sequence length="111" mass="12023">MAFMSAGSRSHCDPDTRSQEAHHGKPHRSVSTTHGNYCVGAEGGPLALPKSNDEIPGTASEESSLEHDCMEVIEHTCAARADLKGVPLEQPDWELFTDGSSFVENGIRWIC</sequence>